<dbReference type="EMBL" id="JBHUEA010000019">
    <property type="protein sequence ID" value="MFD1722331.1"/>
    <property type="molecule type" value="Genomic_DNA"/>
</dbReference>
<feature type="transmembrane region" description="Helical" evidence="1">
    <location>
        <begin position="187"/>
        <end position="208"/>
    </location>
</feature>
<keyword evidence="1" id="KW-0812">Transmembrane</keyword>
<accession>A0ABW4LFS2</accession>
<organism evidence="2 3">
    <name type="scientific">Amnibacterium endophyticum</name>
    <dbReference type="NCBI Taxonomy" id="2109337"/>
    <lineage>
        <taxon>Bacteria</taxon>
        <taxon>Bacillati</taxon>
        <taxon>Actinomycetota</taxon>
        <taxon>Actinomycetes</taxon>
        <taxon>Micrococcales</taxon>
        <taxon>Microbacteriaceae</taxon>
        <taxon>Amnibacterium</taxon>
    </lineage>
</organism>
<evidence type="ECO:0000256" key="1">
    <source>
        <dbReference type="SAM" id="Phobius"/>
    </source>
</evidence>
<evidence type="ECO:0008006" key="4">
    <source>
        <dbReference type="Google" id="ProtNLM"/>
    </source>
</evidence>
<evidence type="ECO:0000313" key="3">
    <source>
        <dbReference type="Proteomes" id="UP001597347"/>
    </source>
</evidence>
<feature type="transmembrane region" description="Helical" evidence="1">
    <location>
        <begin position="141"/>
        <end position="167"/>
    </location>
</feature>
<keyword evidence="1" id="KW-0472">Membrane</keyword>
<protein>
    <recommendedName>
        <fullName evidence="4">DUF2975 domain-containing protein</fullName>
    </recommendedName>
</protein>
<name>A0ABW4LFS2_9MICO</name>
<proteinExistence type="predicted"/>
<gene>
    <name evidence="2" type="ORF">ACFSBI_12300</name>
</gene>
<dbReference type="Proteomes" id="UP001597347">
    <property type="component" value="Unassembled WGS sequence"/>
</dbReference>
<keyword evidence="3" id="KW-1185">Reference proteome</keyword>
<comment type="caution">
    <text evidence="2">The sequence shown here is derived from an EMBL/GenBank/DDBJ whole genome shotgun (WGS) entry which is preliminary data.</text>
</comment>
<feature type="transmembrane region" description="Helical" evidence="1">
    <location>
        <begin position="108"/>
        <end position="129"/>
    </location>
</feature>
<keyword evidence="1" id="KW-1133">Transmembrane helix</keyword>
<sequence length="228" mass="23155">MTAVRSPSSRRRTSLEWTVRAAWLLAFLAAALSLVGVLVAAGAAIGPLTSEPLTVSIATAEPLHAVGQNTYGGTPYVADDATITATRITAQVSDLAVATRVGLAFGPLAWALTGAGVACSLAFAFARLLRTRAAPRRAARSIVIAALVTAIGTSAGQILDGIAQTGLQHVMWHGPTGVNALGSGGDFTFQLGWLFIAIGGVAIAAVIARQEGDASPTASEWRSPPSAG</sequence>
<feature type="transmembrane region" description="Helical" evidence="1">
    <location>
        <begin position="21"/>
        <end position="45"/>
    </location>
</feature>
<reference evidence="3" key="1">
    <citation type="journal article" date="2019" name="Int. J. Syst. Evol. Microbiol.">
        <title>The Global Catalogue of Microorganisms (GCM) 10K type strain sequencing project: providing services to taxonomists for standard genome sequencing and annotation.</title>
        <authorList>
            <consortium name="The Broad Institute Genomics Platform"/>
            <consortium name="The Broad Institute Genome Sequencing Center for Infectious Disease"/>
            <person name="Wu L."/>
            <person name="Ma J."/>
        </authorList>
    </citation>
    <scope>NUCLEOTIDE SEQUENCE [LARGE SCALE GENOMIC DNA]</scope>
    <source>
        <strain evidence="3">CGMCC 1.12471</strain>
    </source>
</reference>
<dbReference type="RefSeq" id="WP_377935340.1">
    <property type="nucleotide sequence ID" value="NZ_JBHUEA010000019.1"/>
</dbReference>
<evidence type="ECO:0000313" key="2">
    <source>
        <dbReference type="EMBL" id="MFD1722331.1"/>
    </source>
</evidence>